<name>A0A2T7DE90_9POAL</name>
<keyword evidence="2" id="KW-1185">Reference proteome</keyword>
<proteinExistence type="predicted"/>
<dbReference type="EMBL" id="CM009753">
    <property type="protein sequence ID" value="PUZ53865.1"/>
    <property type="molecule type" value="Genomic_DNA"/>
</dbReference>
<dbReference type="AlphaFoldDB" id="A0A2T7DE90"/>
<reference evidence="1 2" key="1">
    <citation type="submission" date="2018-04" db="EMBL/GenBank/DDBJ databases">
        <title>WGS assembly of Panicum hallii var. hallii HAL2.</title>
        <authorList>
            <person name="Lovell J."/>
            <person name="Jenkins J."/>
            <person name="Lowry D."/>
            <person name="Mamidi S."/>
            <person name="Sreedasyam A."/>
            <person name="Weng X."/>
            <person name="Barry K."/>
            <person name="Bonette J."/>
            <person name="Campitelli B."/>
            <person name="Daum C."/>
            <person name="Gordon S."/>
            <person name="Gould B."/>
            <person name="Lipzen A."/>
            <person name="MacQueen A."/>
            <person name="Palacio-Mejia J."/>
            <person name="Plott C."/>
            <person name="Shakirov E."/>
            <person name="Shu S."/>
            <person name="Yoshinaga Y."/>
            <person name="Zane M."/>
            <person name="Rokhsar D."/>
            <person name="Grimwood J."/>
            <person name="Schmutz J."/>
            <person name="Juenger T."/>
        </authorList>
    </citation>
    <scope>NUCLEOTIDE SEQUENCE [LARGE SCALE GENOMIC DNA]</scope>
    <source>
        <strain evidence="2">cv. HAL2</strain>
    </source>
</reference>
<evidence type="ECO:0000313" key="1">
    <source>
        <dbReference type="EMBL" id="PUZ53865.1"/>
    </source>
</evidence>
<dbReference type="Gramene" id="PUZ53865">
    <property type="protein sequence ID" value="PUZ53865"/>
    <property type="gene ID" value="GQ55_5G084500"/>
</dbReference>
<sequence length="108" mass="12235">MFKMRGAHVQEQCLDMAPAGPWPHEADRRVDRQVLLMRLPFLLYRASWRALCRARKRLGSVAFSATEPGDTGIVAYLPALRCWSLGVSDQNVPVPRCSFWVAPSQLPR</sequence>
<protein>
    <submittedName>
        <fullName evidence="1">Uncharacterized protein</fullName>
    </submittedName>
</protein>
<organism evidence="1 2">
    <name type="scientific">Panicum hallii var. hallii</name>
    <dbReference type="NCBI Taxonomy" id="1504633"/>
    <lineage>
        <taxon>Eukaryota</taxon>
        <taxon>Viridiplantae</taxon>
        <taxon>Streptophyta</taxon>
        <taxon>Embryophyta</taxon>
        <taxon>Tracheophyta</taxon>
        <taxon>Spermatophyta</taxon>
        <taxon>Magnoliopsida</taxon>
        <taxon>Liliopsida</taxon>
        <taxon>Poales</taxon>
        <taxon>Poaceae</taxon>
        <taxon>PACMAD clade</taxon>
        <taxon>Panicoideae</taxon>
        <taxon>Panicodae</taxon>
        <taxon>Paniceae</taxon>
        <taxon>Panicinae</taxon>
        <taxon>Panicum</taxon>
        <taxon>Panicum sect. Panicum</taxon>
    </lineage>
</organism>
<evidence type="ECO:0000313" key="2">
    <source>
        <dbReference type="Proteomes" id="UP000244336"/>
    </source>
</evidence>
<accession>A0A2T7DE90</accession>
<gene>
    <name evidence="1" type="ORF">GQ55_5G084500</name>
</gene>
<dbReference type="Proteomes" id="UP000244336">
    <property type="component" value="Chromosome 5"/>
</dbReference>